<comment type="caution">
    <text evidence="2">The sequence shown here is derived from an EMBL/GenBank/DDBJ whole genome shotgun (WGS) entry which is preliminary data.</text>
</comment>
<keyword evidence="3" id="KW-1185">Reference proteome</keyword>
<evidence type="ECO:0000256" key="1">
    <source>
        <dbReference type="SAM" id="SignalP"/>
    </source>
</evidence>
<dbReference type="EMBL" id="JAANQT010000331">
    <property type="protein sequence ID" value="KAG1311964.1"/>
    <property type="molecule type" value="Genomic_DNA"/>
</dbReference>
<protein>
    <submittedName>
        <fullName evidence="2">Uncharacterized protein</fullName>
    </submittedName>
</protein>
<dbReference type="Proteomes" id="UP000716291">
    <property type="component" value="Unassembled WGS sequence"/>
</dbReference>
<gene>
    <name evidence="2" type="ORF">G6F64_003406</name>
</gene>
<feature type="signal peptide" evidence="1">
    <location>
        <begin position="1"/>
        <end position="17"/>
    </location>
</feature>
<keyword evidence="1" id="KW-0732">Signal</keyword>
<organism evidence="2 3">
    <name type="scientific">Rhizopus oryzae</name>
    <name type="common">Mucormycosis agent</name>
    <name type="synonym">Rhizopus arrhizus var. delemar</name>
    <dbReference type="NCBI Taxonomy" id="64495"/>
    <lineage>
        <taxon>Eukaryota</taxon>
        <taxon>Fungi</taxon>
        <taxon>Fungi incertae sedis</taxon>
        <taxon>Mucoromycota</taxon>
        <taxon>Mucoromycotina</taxon>
        <taxon>Mucoromycetes</taxon>
        <taxon>Mucorales</taxon>
        <taxon>Mucorineae</taxon>
        <taxon>Rhizopodaceae</taxon>
        <taxon>Rhizopus</taxon>
    </lineage>
</organism>
<feature type="chain" id="PRO_5040258250" evidence="1">
    <location>
        <begin position="18"/>
        <end position="98"/>
    </location>
</feature>
<accession>A0A9P7BVB3</accession>
<name>A0A9P7BVB3_RHIOR</name>
<proteinExistence type="predicted"/>
<dbReference type="AlphaFoldDB" id="A0A9P7BVB3"/>
<reference evidence="2" key="1">
    <citation type="journal article" date="2020" name="Microb. Genom.">
        <title>Genetic diversity of clinical and environmental Mucorales isolates obtained from an investigation of mucormycosis cases among solid organ transplant recipients.</title>
        <authorList>
            <person name="Nguyen M.H."/>
            <person name="Kaul D."/>
            <person name="Muto C."/>
            <person name="Cheng S.J."/>
            <person name="Richter R.A."/>
            <person name="Bruno V.M."/>
            <person name="Liu G."/>
            <person name="Beyhan S."/>
            <person name="Sundermann A.J."/>
            <person name="Mounaud S."/>
            <person name="Pasculle A.W."/>
            <person name="Nierman W.C."/>
            <person name="Driscoll E."/>
            <person name="Cumbie R."/>
            <person name="Clancy C.J."/>
            <person name="Dupont C.L."/>
        </authorList>
    </citation>
    <scope>NUCLEOTIDE SEQUENCE</scope>
    <source>
        <strain evidence="2">GL11</strain>
    </source>
</reference>
<evidence type="ECO:0000313" key="3">
    <source>
        <dbReference type="Proteomes" id="UP000716291"/>
    </source>
</evidence>
<dbReference type="OrthoDB" id="2220192at2759"/>
<evidence type="ECO:0000313" key="2">
    <source>
        <dbReference type="EMBL" id="KAG1311964.1"/>
    </source>
</evidence>
<sequence length="98" mass="10594">MNISLLLFALLPITVFGLFGSGGGIILYGSDQNTRSGVLGANHKCTEFPKSFKAAHVQNSGSSHCAMWTQPDCKGKLYVVPAHYKITMPSEQFESVIC</sequence>